<proteinExistence type="predicted"/>
<evidence type="ECO:0000259" key="1">
    <source>
        <dbReference type="Pfam" id="PF21832"/>
    </source>
</evidence>
<dbReference type="EMBL" id="CP073249">
    <property type="protein sequence ID" value="QUF05139.1"/>
    <property type="molecule type" value="Genomic_DNA"/>
</dbReference>
<sequence length="187" mass="19926">MLLDGGNSIYFDVAPHWDGEDGSFDVREWGELAALPGLRVVRASGVVPSAGRRAGGQAGRRAGGRFRCGRFVIGVDRGRAAVLTPLVFWAHPAERWPWRTNLSRVLRLTRAQRARRVVLRRREPSGGHSGWELRAEPSTGAGVVTRALGCLVGYRPGALPAIALPPGSVVELDVDEITSVSGAGAAS</sequence>
<dbReference type="InterPro" id="IPR054187">
    <property type="entry name" value="DUF6892"/>
</dbReference>
<accession>A0AA45L7P1</accession>
<reference evidence="2" key="1">
    <citation type="submission" date="2021-04" db="EMBL/GenBank/DDBJ databases">
        <title>Genomic sequence of Actinosynnema pretiosum subsp. pretiosum ATCC 31280 (C-14919).</title>
        <authorList>
            <person name="Bai L."/>
            <person name="Wang X."/>
            <person name="Xiao Y."/>
        </authorList>
    </citation>
    <scope>NUCLEOTIDE SEQUENCE</scope>
    <source>
        <strain evidence="2">ATCC 31280</strain>
    </source>
</reference>
<name>A0AA45L7P1_9PSEU</name>
<evidence type="ECO:0000313" key="3">
    <source>
        <dbReference type="Proteomes" id="UP000677152"/>
    </source>
</evidence>
<evidence type="ECO:0000313" key="2">
    <source>
        <dbReference type="EMBL" id="QUF05139.1"/>
    </source>
</evidence>
<dbReference type="AlphaFoldDB" id="A0AA45L7P1"/>
<gene>
    <name evidence="2" type="ORF">KCV87_03200</name>
</gene>
<protein>
    <recommendedName>
        <fullName evidence="1">DUF6892 domain-containing protein</fullName>
    </recommendedName>
</protein>
<dbReference type="Proteomes" id="UP000677152">
    <property type="component" value="Chromosome"/>
</dbReference>
<dbReference type="Pfam" id="PF21832">
    <property type="entry name" value="DUF6892"/>
    <property type="match status" value="1"/>
</dbReference>
<organism evidence="2 3">
    <name type="scientific">Actinosynnema pretiosum subsp. pretiosum</name>
    <dbReference type="NCBI Taxonomy" id="103721"/>
    <lineage>
        <taxon>Bacteria</taxon>
        <taxon>Bacillati</taxon>
        <taxon>Actinomycetota</taxon>
        <taxon>Actinomycetes</taxon>
        <taxon>Pseudonocardiales</taxon>
        <taxon>Pseudonocardiaceae</taxon>
        <taxon>Actinosynnema</taxon>
    </lineage>
</organism>
<feature type="domain" description="DUF6892" evidence="1">
    <location>
        <begin position="3"/>
        <end position="44"/>
    </location>
</feature>